<dbReference type="PANTHER" id="PTHR30468">
    <property type="entry name" value="ALPHA-KETOGLUTARATE-DEPENDENT SULFONATE DIOXYGENASE"/>
    <property type="match status" value="1"/>
</dbReference>
<feature type="domain" description="TauD/TfdA-like" evidence="6">
    <location>
        <begin position="11"/>
        <end position="274"/>
    </location>
</feature>
<dbReference type="RefSeq" id="WP_270076605.1">
    <property type="nucleotide sequence ID" value="NZ_CP115174.1"/>
</dbReference>
<keyword evidence="8" id="KW-1185">Reference proteome</keyword>
<gene>
    <name evidence="7" type="ORF">PBT88_17605</name>
</gene>
<dbReference type="GO" id="GO:0051213">
    <property type="term" value="F:dioxygenase activity"/>
    <property type="evidence" value="ECO:0007669"/>
    <property type="project" value="UniProtKB-KW"/>
</dbReference>
<sequence length="281" mass="32276">MTTTLTRLRTTPLRADTQFGAEIHDIDLRTADQATKQAVVDEFQRSGAILIRGQDMRPEDLVAFVEMFGVPEDHTNKAFVMEGHEKVYILSNRIGSHRDGVGWHTDYSYKEEPVMSTMLYAVEVPEVGGETYLADMVSAYNALPPERQEELQTLRLHHSWEYFMTNREDARMEITPELLAENPDVVHPLIRTHPADGRKALWVSTGTVKAVIGQEDPSDLAVLDELVDFGTQERFVFKHKWQVGDILMWDNRCTLHTGSGFDDQKYIRTMHRLWVRGDKPY</sequence>
<evidence type="ECO:0000256" key="2">
    <source>
        <dbReference type="ARBA" id="ARBA00022723"/>
    </source>
</evidence>
<evidence type="ECO:0000259" key="6">
    <source>
        <dbReference type="Pfam" id="PF02668"/>
    </source>
</evidence>
<evidence type="ECO:0000313" key="8">
    <source>
        <dbReference type="Proteomes" id="UP001210865"/>
    </source>
</evidence>
<evidence type="ECO:0000256" key="3">
    <source>
        <dbReference type="ARBA" id="ARBA00022964"/>
    </source>
</evidence>
<dbReference type="InterPro" id="IPR051323">
    <property type="entry name" value="AtsK-like"/>
</dbReference>
<dbReference type="Proteomes" id="UP001210865">
    <property type="component" value="Chromosome"/>
</dbReference>
<comment type="similarity">
    <text evidence="1">Belongs to the TfdA dioxygenase family.</text>
</comment>
<dbReference type="InterPro" id="IPR042098">
    <property type="entry name" value="TauD-like_sf"/>
</dbReference>
<keyword evidence="4" id="KW-0560">Oxidoreductase</keyword>
<evidence type="ECO:0000256" key="1">
    <source>
        <dbReference type="ARBA" id="ARBA00005896"/>
    </source>
</evidence>
<name>A0ABY7NK89_9SPHN</name>
<accession>A0ABY7NK89</accession>
<keyword evidence="5" id="KW-0408">Iron</keyword>
<dbReference type="EMBL" id="CP115174">
    <property type="protein sequence ID" value="WBO21957.1"/>
    <property type="molecule type" value="Genomic_DNA"/>
</dbReference>
<evidence type="ECO:0000256" key="5">
    <source>
        <dbReference type="ARBA" id="ARBA00023004"/>
    </source>
</evidence>
<dbReference type="SUPFAM" id="SSF51197">
    <property type="entry name" value="Clavaminate synthase-like"/>
    <property type="match status" value="1"/>
</dbReference>
<dbReference type="PANTHER" id="PTHR30468:SF1">
    <property type="entry name" value="ALPHA-KETOGLUTARATE-DEPENDENT SULFONATE DIOXYGENASE"/>
    <property type="match status" value="1"/>
</dbReference>
<keyword evidence="2" id="KW-0479">Metal-binding</keyword>
<protein>
    <submittedName>
        <fullName evidence="7">TauD/TfdA family dioxygenase</fullName>
    </submittedName>
</protein>
<organism evidence="7 8">
    <name type="scientific">Sphingomonas abietis</name>
    <dbReference type="NCBI Taxonomy" id="3012344"/>
    <lineage>
        <taxon>Bacteria</taxon>
        <taxon>Pseudomonadati</taxon>
        <taxon>Pseudomonadota</taxon>
        <taxon>Alphaproteobacteria</taxon>
        <taxon>Sphingomonadales</taxon>
        <taxon>Sphingomonadaceae</taxon>
        <taxon>Sphingomonas</taxon>
    </lineage>
</organism>
<keyword evidence="3 7" id="KW-0223">Dioxygenase</keyword>
<dbReference type="Gene3D" id="3.60.130.10">
    <property type="entry name" value="Clavaminate synthase-like"/>
    <property type="match status" value="1"/>
</dbReference>
<proteinExistence type="inferred from homology"/>
<reference evidence="7 8" key="1">
    <citation type="submission" date="2022-12" db="EMBL/GenBank/DDBJ databases">
        <title>Sphingomonas abieness sp. nov., an endophytic bacterium isolated from Abies koreana.</title>
        <authorList>
            <person name="Jiang L."/>
            <person name="Lee J."/>
        </authorList>
    </citation>
    <scope>NUCLEOTIDE SEQUENCE [LARGE SCALE GENOMIC DNA]</scope>
    <source>
        <strain evidence="8">PAMB 00755</strain>
    </source>
</reference>
<dbReference type="Pfam" id="PF02668">
    <property type="entry name" value="TauD"/>
    <property type="match status" value="1"/>
</dbReference>
<evidence type="ECO:0000256" key="4">
    <source>
        <dbReference type="ARBA" id="ARBA00023002"/>
    </source>
</evidence>
<dbReference type="InterPro" id="IPR003819">
    <property type="entry name" value="TauD/TfdA-like"/>
</dbReference>
<evidence type="ECO:0000313" key="7">
    <source>
        <dbReference type="EMBL" id="WBO21957.1"/>
    </source>
</evidence>